<dbReference type="EMBL" id="LR786609">
    <property type="protein sequence ID" value="CAB3262232.1"/>
    <property type="molecule type" value="mRNA"/>
</dbReference>
<organism evidence="3">
    <name type="scientific">Phallusia mammillata</name>
    <dbReference type="NCBI Taxonomy" id="59560"/>
    <lineage>
        <taxon>Eukaryota</taxon>
        <taxon>Metazoa</taxon>
        <taxon>Chordata</taxon>
        <taxon>Tunicata</taxon>
        <taxon>Ascidiacea</taxon>
        <taxon>Phlebobranchia</taxon>
        <taxon>Ascidiidae</taxon>
        <taxon>Phallusia</taxon>
    </lineage>
</organism>
<feature type="chain" id="PRO_5026068989" evidence="1">
    <location>
        <begin position="20"/>
        <end position="300"/>
    </location>
</feature>
<feature type="signal peptide" evidence="1">
    <location>
        <begin position="1"/>
        <end position="19"/>
    </location>
</feature>
<dbReference type="Pfam" id="PF00188">
    <property type="entry name" value="CAP"/>
    <property type="match status" value="1"/>
</dbReference>
<keyword evidence="1" id="KW-0732">Signal</keyword>
<dbReference type="InterPro" id="IPR014044">
    <property type="entry name" value="CAP_dom"/>
</dbReference>
<dbReference type="InterPro" id="IPR035940">
    <property type="entry name" value="CAP_sf"/>
</dbReference>
<accession>A0A6F9DGZ6</accession>
<feature type="domain" description="SCP" evidence="2">
    <location>
        <begin position="53"/>
        <end position="189"/>
    </location>
</feature>
<sequence>MRLAIVVIYATFFVETSKGQNTTANDTPRGNLEDIMFLFPNRSLAQHELVCLKSHNEIRKAHGLNSLRWHQFFSALADSRAIHLMYSDLPFIYNEFARRYLKEGELSYVHTTRQVKVYLNRRNRNISAIVAAEVNSILRQWYLDGVFDTANADENYLAMLDPRAISFGCVVRLSTINSTTQKLYFVVAYRKVLRESDDPTDWERMQRTHLTPLPDRTCSISCPPTGSCISHNISYRLVSRVGGLSPTREPENCVCLPEDNPKPFCRDSCYVMCPLATGASQRACYGRFSCSCSNGNAVCY</sequence>
<evidence type="ECO:0000256" key="1">
    <source>
        <dbReference type="SAM" id="SignalP"/>
    </source>
</evidence>
<proteinExistence type="evidence at transcript level"/>
<protein>
    <submittedName>
        <fullName evidence="3">Uncharacterized protein LOC100178885</fullName>
    </submittedName>
</protein>
<name>A0A6F9DGZ6_9ASCI</name>
<dbReference type="AlphaFoldDB" id="A0A6F9DGZ6"/>
<evidence type="ECO:0000313" key="3">
    <source>
        <dbReference type="EMBL" id="CAB3262232.1"/>
    </source>
</evidence>
<reference evidence="3" key="1">
    <citation type="submission" date="2020-04" db="EMBL/GenBank/DDBJ databases">
        <authorList>
            <person name="Neveu A P."/>
        </authorList>
    </citation>
    <scope>NUCLEOTIDE SEQUENCE</scope>
    <source>
        <tissue evidence="3">Whole embryo</tissue>
    </source>
</reference>
<dbReference type="SUPFAM" id="SSF55797">
    <property type="entry name" value="PR-1-like"/>
    <property type="match status" value="1"/>
</dbReference>
<gene>
    <name evidence="3" type="primary">LOC100178885</name>
</gene>
<evidence type="ECO:0000259" key="2">
    <source>
        <dbReference type="Pfam" id="PF00188"/>
    </source>
</evidence>